<dbReference type="Proteomes" id="UP000247810">
    <property type="component" value="Unassembled WGS sequence"/>
</dbReference>
<dbReference type="GO" id="GO:0016651">
    <property type="term" value="F:oxidoreductase activity, acting on NAD(P)H"/>
    <property type="evidence" value="ECO:0007669"/>
    <property type="project" value="InterPro"/>
</dbReference>
<dbReference type="PANTHER" id="PTHR45348:SF2">
    <property type="entry name" value="ZINC-TYPE ALCOHOL DEHYDROGENASE-LIKE PROTEIN C2E1P3.01"/>
    <property type="match status" value="1"/>
</dbReference>
<dbReference type="Gene3D" id="3.90.180.10">
    <property type="entry name" value="Medium-chain alcohol dehydrogenases, catalytic domain"/>
    <property type="match status" value="2"/>
</dbReference>
<dbReference type="OrthoDB" id="48317at2759"/>
<accession>A0A319DGL5</accession>
<evidence type="ECO:0000256" key="3">
    <source>
        <dbReference type="ARBA" id="ARBA00022857"/>
    </source>
</evidence>
<dbReference type="InterPro" id="IPR036291">
    <property type="entry name" value="NAD(P)-bd_dom_sf"/>
</dbReference>
<reference evidence="5 6" key="1">
    <citation type="submission" date="2018-02" db="EMBL/GenBank/DDBJ databases">
        <title>The genomes of Aspergillus section Nigri reveals drivers in fungal speciation.</title>
        <authorList>
            <consortium name="DOE Joint Genome Institute"/>
            <person name="Vesth T.C."/>
            <person name="Nybo J."/>
            <person name="Theobald S."/>
            <person name="Brandl J."/>
            <person name="Frisvad J.C."/>
            <person name="Nielsen K.F."/>
            <person name="Lyhne E.K."/>
            <person name="Kogle M.E."/>
            <person name="Kuo A."/>
            <person name="Riley R."/>
            <person name="Clum A."/>
            <person name="Nolan M."/>
            <person name="Lipzen A."/>
            <person name="Salamov A."/>
            <person name="Henrissat B."/>
            <person name="Wiebenga A."/>
            <person name="De vries R.P."/>
            <person name="Grigoriev I.V."/>
            <person name="Mortensen U.H."/>
            <person name="Andersen M.R."/>
            <person name="Baker S.E."/>
        </authorList>
    </citation>
    <scope>NUCLEOTIDE SEQUENCE [LARGE SCALE GENOMIC DNA]</scope>
    <source>
        <strain evidence="5 6">CBS 707.79</strain>
    </source>
</reference>
<sequence length="249" mass="26733">MSTQHAIVVQGRGHAALKVRVPVPAMPEDSVLIRSLPTLTMGFVHGCNAMHPGVRAFAEYVIARGDLQMRLPDFMGFEAGATLGVGLATVGQNLYHNATATGTLAIQLAKLSGLRVITTCSGTNRRFMHELGADLICGAAISSDGGKYSSLLYVPCTRRDVDAHVSMAYDLLGERYRLGASEVAEDPASLKFGIEWAARVEPLPQDRRIIPHPFQVKPGGLGGVLDGLQLLREGQVRASKLVYRVDATE</sequence>
<evidence type="ECO:0000256" key="4">
    <source>
        <dbReference type="ARBA" id="ARBA00023002"/>
    </source>
</evidence>
<keyword evidence="6" id="KW-1185">Reference proteome</keyword>
<evidence type="ECO:0000256" key="1">
    <source>
        <dbReference type="ARBA" id="ARBA00008072"/>
    </source>
</evidence>
<proteinExistence type="inferred from homology"/>
<evidence type="ECO:0000313" key="6">
    <source>
        <dbReference type="Proteomes" id="UP000247810"/>
    </source>
</evidence>
<dbReference type="GO" id="GO:0000166">
    <property type="term" value="F:nucleotide binding"/>
    <property type="evidence" value="ECO:0007669"/>
    <property type="project" value="UniProtKB-KW"/>
</dbReference>
<dbReference type="Gene3D" id="3.40.50.720">
    <property type="entry name" value="NAD(P)-binding Rossmann-like Domain"/>
    <property type="match status" value="3"/>
</dbReference>
<keyword evidence="3" id="KW-0521">NADP</keyword>
<protein>
    <submittedName>
        <fullName evidence="5">Uncharacterized protein</fullName>
    </submittedName>
</protein>
<evidence type="ECO:0000256" key="2">
    <source>
        <dbReference type="ARBA" id="ARBA00022741"/>
    </source>
</evidence>
<dbReference type="VEuPathDB" id="FungiDB:BO71DRAFT_450804"/>
<organism evidence="5 6">
    <name type="scientific">Aspergillus ellipticus CBS 707.79</name>
    <dbReference type="NCBI Taxonomy" id="1448320"/>
    <lineage>
        <taxon>Eukaryota</taxon>
        <taxon>Fungi</taxon>
        <taxon>Dikarya</taxon>
        <taxon>Ascomycota</taxon>
        <taxon>Pezizomycotina</taxon>
        <taxon>Eurotiomycetes</taxon>
        <taxon>Eurotiomycetidae</taxon>
        <taxon>Eurotiales</taxon>
        <taxon>Aspergillaceae</taxon>
        <taxon>Aspergillus</taxon>
        <taxon>Aspergillus subgen. Circumdati</taxon>
    </lineage>
</organism>
<dbReference type="EMBL" id="KZ825894">
    <property type="protein sequence ID" value="PYH93397.1"/>
    <property type="molecule type" value="Genomic_DNA"/>
</dbReference>
<dbReference type="SUPFAM" id="SSF50129">
    <property type="entry name" value="GroES-like"/>
    <property type="match status" value="1"/>
</dbReference>
<evidence type="ECO:0000313" key="5">
    <source>
        <dbReference type="EMBL" id="PYH93397.1"/>
    </source>
</evidence>
<dbReference type="STRING" id="1448320.A0A319DGL5"/>
<comment type="similarity">
    <text evidence="1">Belongs to the zinc-containing alcohol dehydrogenase family.</text>
</comment>
<gene>
    <name evidence="5" type="ORF">BO71DRAFT_450804</name>
</gene>
<keyword evidence="2" id="KW-0547">Nucleotide-binding</keyword>
<dbReference type="PANTHER" id="PTHR45348">
    <property type="entry name" value="HYPOTHETICAL OXIDOREDUCTASE (EUROFUNG)"/>
    <property type="match status" value="1"/>
</dbReference>
<keyword evidence="4" id="KW-0560">Oxidoreductase</keyword>
<dbReference type="SUPFAM" id="SSF51735">
    <property type="entry name" value="NAD(P)-binding Rossmann-fold domains"/>
    <property type="match status" value="1"/>
</dbReference>
<dbReference type="InterPro" id="IPR011032">
    <property type="entry name" value="GroES-like_sf"/>
</dbReference>
<dbReference type="AlphaFoldDB" id="A0A319DGL5"/>
<name>A0A319DGL5_9EURO</name>
<dbReference type="InterPro" id="IPR047122">
    <property type="entry name" value="Trans-enoyl_RdTase-like"/>
</dbReference>